<evidence type="ECO:0000313" key="13">
    <source>
        <dbReference type="Proteomes" id="UP000076727"/>
    </source>
</evidence>
<dbReference type="Proteomes" id="UP000076727">
    <property type="component" value="Unassembled WGS sequence"/>
</dbReference>
<evidence type="ECO:0000256" key="2">
    <source>
        <dbReference type="ARBA" id="ARBA00004496"/>
    </source>
</evidence>
<feature type="compositionally biased region" description="Polar residues" evidence="10">
    <location>
        <begin position="203"/>
        <end position="222"/>
    </location>
</feature>
<dbReference type="InterPro" id="IPR056940">
    <property type="entry name" value="PEX18_PEX21_C"/>
</dbReference>
<dbReference type="AlphaFoldDB" id="A0A165RPN8"/>
<feature type="repeat" description="TPR" evidence="9">
    <location>
        <begin position="602"/>
        <end position="635"/>
    </location>
</feature>
<evidence type="ECO:0000256" key="4">
    <source>
        <dbReference type="ARBA" id="ARBA00022490"/>
    </source>
</evidence>
<dbReference type="Pfam" id="PF14559">
    <property type="entry name" value="TPR_19"/>
    <property type="match status" value="1"/>
</dbReference>
<evidence type="ECO:0000259" key="11">
    <source>
        <dbReference type="Pfam" id="PF25098"/>
    </source>
</evidence>
<feature type="region of interest" description="Disordered" evidence="10">
    <location>
        <begin position="276"/>
        <end position="296"/>
    </location>
</feature>
<comment type="subcellular location">
    <subcellularLocation>
        <location evidence="2">Cytoplasm</location>
    </subcellularLocation>
    <subcellularLocation>
        <location evidence="1">Peroxisome</location>
    </subcellularLocation>
</comment>
<feature type="compositionally biased region" description="Polar residues" evidence="10">
    <location>
        <begin position="50"/>
        <end position="60"/>
    </location>
</feature>
<dbReference type="InterPro" id="IPR011990">
    <property type="entry name" value="TPR-like_helical_dom_sf"/>
</dbReference>
<keyword evidence="5" id="KW-0677">Repeat</keyword>
<feature type="repeat" description="TPR" evidence="9">
    <location>
        <begin position="568"/>
        <end position="601"/>
    </location>
</feature>
<evidence type="ECO:0000256" key="8">
    <source>
        <dbReference type="ARBA" id="ARBA00023140"/>
    </source>
</evidence>
<name>A0A165RPN8_9APHY</name>
<sequence length="722" mass="79573">MSLPLLVNGADCGPVNPLQSLSKTFDRDRGIQQDHIGAGRAGSSKEVFRSQHSAPAGSSQDAARFFATNQTSQASPSPALAFDLTALNAALPQTRAQIPVLTPQMQMQMQMSPSSASWATDFLQYPGQQQAQSPAEVQVHSPQESVHGQSQPFSPSGMASGAPLGYGMAGMMPMAAPPFARPLNAQEPVSQIDASHWEREFQSQEASLATPEQPQQETPTSNRPHDGDELARIAGELVDTVSDAANPKFKNSAFMGLMRQLRDGDVVVDGDKMVPREEASPSAALSSTDAKGKGRAVEPTIIHTASPSVGALRDAPPMGQHGQFLSAGSADPVSQPHEDYQESPIDAYLRQENEDYIEMQQQRDAAPVADVSYEWWNSSQRGQDADWGRLQRDWDSFEATATGIRPLAHYQFQPHNPYVLGEASRTHHHTMHSDARNSMFESVLELEAAVQRDPTNALRWYELGVKQQENEREQKAVQALRRALELDLAHLPSWLALAVSHTNESNRQGTYAAIYEWVEHNERYRTTVQQFRALNPIDDEMTQTEKFANLIQCLIAMARGDQGGEIDADIQIALAVLLNTNEEYAKARDCFNTALAIRPDDWLLYNRIGATLANSGQAGEALQYYYRALELNPAYIRARFNLGISCINLRRYDEAAQHILDALSLQDSDSVHEAAGGSDKRGVTTVTLWESLKTCCLHMQRLDLANLCDRQDLEGLLTFPPS</sequence>
<dbReference type="GO" id="GO:0005778">
    <property type="term" value="C:peroxisomal membrane"/>
    <property type="evidence" value="ECO:0007669"/>
    <property type="project" value="TreeGrafter"/>
</dbReference>
<evidence type="ECO:0000256" key="6">
    <source>
        <dbReference type="ARBA" id="ARBA00022803"/>
    </source>
</evidence>
<dbReference type="PANTHER" id="PTHR10130">
    <property type="entry name" value="PEROXISOMAL TARGETING SIGNAL 1 RECEPTOR PEX5"/>
    <property type="match status" value="1"/>
</dbReference>
<reference evidence="12 13" key="1">
    <citation type="journal article" date="2016" name="Mol. Biol. Evol.">
        <title>Comparative Genomics of Early-Diverging Mushroom-Forming Fungi Provides Insights into the Origins of Lignocellulose Decay Capabilities.</title>
        <authorList>
            <person name="Nagy L.G."/>
            <person name="Riley R."/>
            <person name="Tritt A."/>
            <person name="Adam C."/>
            <person name="Daum C."/>
            <person name="Floudas D."/>
            <person name="Sun H."/>
            <person name="Yadav J.S."/>
            <person name="Pangilinan J."/>
            <person name="Larsson K.H."/>
            <person name="Matsuura K."/>
            <person name="Barry K."/>
            <person name="Labutti K."/>
            <person name="Kuo R."/>
            <person name="Ohm R.A."/>
            <person name="Bhattacharya S.S."/>
            <person name="Shirouzu T."/>
            <person name="Yoshinaga Y."/>
            <person name="Martin F.M."/>
            <person name="Grigoriev I.V."/>
            <person name="Hibbett D.S."/>
        </authorList>
    </citation>
    <scope>NUCLEOTIDE SEQUENCE [LARGE SCALE GENOMIC DNA]</scope>
    <source>
        <strain evidence="12 13">L-15889</strain>
    </source>
</reference>
<accession>A0A165RPN8</accession>
<dbReference type="OrthoDB" id="10006023at2759"/>
<dbReference type="SMART" id="SM00028">
    <property type="entry name" value="TPR"/>
    <property type="match status" value="4"/>
</dbReference>
<evidence type="ECO:0000256" key="7">
    <source>
        <dbReference type="ARBA" id="ARBA00022843"/>
    </source>
</evidence>
<keyword evidence="7" id="KW-0832">Ubl conjugation</keyword>
<feature type="repeat" description="TPR" evidence="9">
    <location>
        <begin position="457"/>
        <end position="490"/>
    </location>
</feature>
<proteinExistence type="inferred from homology"/>
<dbReference type="InterPro" id="IPR024111">
    <property type="entry name" value="PEX5/PEX5L"/>
</dbReference>
<feature type="region of interest" description="Disordered" evidence="10">
    <location>
        <begin position="35"/>
        <end position="60"/>
    </location>
</feature>
<keyword evidence="8" id="KW-0576">Peroxisome</keyword>
<feature type="region of interest" description="Disordered" evidence="10">
    <location>
        <begin position="198"/>
        <end position="228"/>
    </location>
</feature>
<keyword evidence="6 9" id="KW-0802">TPR repeat</keyword>
<protein>
    <submittedName>
        <fullName evidence="12">TPR-like protein</fullName>
    </submittedName>
</protein>
<keyword evidence="13" id="KW-1185">Reference proteome</keyword>
<dbReference type="EMBL" id="KV429048">
    <property type="protein sequence ID" value="KZT71011.1"/>
    <property type="molecule type" value="Genomic_DNA"/>
</dbReference>
<feature type="region of interest" description="Disordered" evidence="10">
    <location>
        <begin position="128"/>
        <end position="159"/>
    </location>
</feature>
<dbReference type="Pfam" id="PF25098">
    <property type="entry name" value="PEX18_PEX21_C"/>
    <property type="match status" value="1"/>
</dbReference>
<feature type="compositionally biased region" description="Polar residues" evidence="10">
    <location>
        <begin position="128"/>
        <end position="154"/>
    </location>
</feature>
<dbReference type="GO" id="GO:0005829">
    <property type="term" value="C:cytosol"/>
    <property type="evidence" value="ECO:0007669"/>
    <property type="project" value="TreeGrafter"/>
</dbReference>
<dbReference type="InterPro" id="IPR019734">
    <property type="entry name" value="TPR_rpt"/>
</dbReference>
<dbReference type="STRING" id="1314783.A0A165RPN8"/>
<organism evidence="12 13">
    <name type="scientific">Daedalea quercina L-15889</name>
    <dbReference type="NCBI Taxonomy" id="1314783"/>
    <lineage>
        <taxon>Eukaryota</taxon>
        <taxon>Fungi</taxon>
        <taxon>Dikarya</taxon>
        <taxon>Basidiomycota</taxon>
        <taxon>Agaricomycotina</taxon>
        <taxon>Agaricomycetes</taxon>
        <taxon>Polyporales</taxon>
        <taxon>Fomitopsis</taxon>
    </lineage>
</organism>
<dbReference type="Gene3D" id="1.25.40.10">
    <property type="entry name" value="Tetratricopeptide repeat domain"/>
    <property type="match status" value="1"/>
</dbReference>
<evidence type="ECO:0000256" key="1">
    <source>
        <dbReference type="ARBA" id="ARBA00004275"/>
    </source>
</evidence>
<feature type="domain" description="PEX18/PEX21 C-terminal" evidence="11">
    <location>
        <begin position="229"/>
        <end position="282"/>
    </location>
</feature>
<dbReference type="SUPFAM" id="SSF48452">
    <property type="entry name" value="TPR-like"/>
    <property type="match status" value="1"/>
</dbReference>
<gene>
    <name evidence="12" type="ORF">DAEQUDRAFT_666767</name>
</gene>
<evidence type="ECO:0000256" key="10">
    <source>
        <dbReference type="SAM" id="MobiDB-lite"/>
    </source>
</evidence>
<evidence type="ECO:0000256" key="3">
    <source>
        <dbReference type="ARBA" id="ARBA00005348"/>
    </source>
</evidence>
<comment type="similarity">
    <text evidence="3">Belongs to the peroxisomal targeting signal receptor family.</text>
</comment>
<keyword evidence="4" id="KW-0963">Cytoplasm</keyword>
<evidence type="ECO:0000313" key="12">
    <source>
        <dbReference type="EMBL" id="KZT71011.1"/>
    </source>
</evidence>
<dbReference type="Gene3D" id="6.10.280.230">
    <property type="match status" value="1"/>
</dbReference>
<dbReference type="GO" id="GO:0005052">
    <property type="term" value="F:peroxisome matrix targeting signal-1 binding"/>
    <property type="evidence" value="ECO:0007669"/>
    <property type="project" value="TreeGrafter"/>
</dbReference>
<evidence type="ECO:0000256" key="9">
    <source>
        <dbReference type="PROSITE-ProRule" id="PRU00339"/>
    </source>
</evidence>
<dbReference type="GO" id="GO:0016560">
    <property type="term" value="P:protein import into peroxisome matrix, docking"/>
    <property type="evidence" value="ECO:0007669"/>
    <property type="project" value="TreeGrafter"/>
</dbReference>
<evidence type="ECO:0000256" key="5">
    <source>
        <dbReference type="ARBA" id="ARBA00022737"/>
    </source>
</evidence>
<dbReference type="PANTHER" id="PTHR10130:SF0">
    <property type="entry name" value="GH08708P"/>
    <property type="match status" value="1"/>
</dbReference>
<dbReference type="PROSITE" id="PS50005">
    <property type="entry name" value="TPR"/>
    <property type="match status" value="3"/>
</dbReference>